<reference evidence="1" key="2">
    <citation type="submission" date="2023-05" db="EMBL/GenBank/DDBJ databases">
        <authorList>
            <consortium name="Lawrence Berkeley National Laboratory"/>
            <person name="Steindorff A."/>
            <person name="Hensen N."/>
            <person name="Bonometti L."/>
            <person name="Westerberg I."/>
            <person name="Brannstrom I.O."/>
            <person name="Guillou S."/>
            <person name="Cros-Aarteil S."/>
            <person name="Calhoun S."/>
            <person name="Haridas S."/>
            <person name="Kuo A."/>
            <person name="Mondo S."/>
            <person name="Pangilinan J."/>
            <person name="Riley R."/>
            <person name="Labutti K."/>
            <person name="Andreopoulos B."/>
            <person name="Lipzen A."/>
            <person name="Chen C."/>
            <person name="Yanf M."/>
            <person name="Daum C."/>
            <person name="Ng V."/>
            <person name="Clum A."/>
            <person name="Ohm R."/>
            <person name="Martin F."/>
            <person name="Silar P."/>
            <person name="Natvig D."/>
            <person name="Lalanne C."/>
            <person name="Gautier V."/>
            <person name="Ament-Velasquez S.L."/>
            <person name="Kruys A."/>
            <person name="Hutchinson M.I."/>
            <person name="Powell A.J."/>
            <person name="Barry K."/>
            <person name="Miller A.N."/>
            <person name="Grigoriev I.V."/>
            <person name="Debuchy R."/>
            <person name="Gladieux P."/>
            <person name="Thoren M.H."/>
            <person name="Johannesson H."/>
        </authorList>
    </citation>
    <scope>NUCLEOTIDE SEQUENCE</scope>
    <source>
        <strain evidence="1">CBS 508.74</strain>
    </source>
</reference>
<evidence type="ECO:0000313" key="1">
    <source>
        <dbReference type="EMBL" id="KAK4109496.1"/>
    </source>
</evidence>
<accession>A0AAN6T9P8</accession>
<dbReference type="Gene3D" id="3.30.70.100">
    <property type="match status" value="2"/>
</dbReference>
<dbReference type="SUPFAM" id="SSF54909">
    <property type="entry name" value="Dimeric alpha+beta barrel"/>
    <property type="match status" value="2"/>
</dbReference>
<reference evidence="1" key="1">
    <citation type="journal article" date="2023" name="Mol. Phylogenet. Evol.">
        <title>Genome-scale phylogeny and comparative genomics of the fungal order Sordariales.</title>
        <authorList>
            <person name="Hensen N."/>
            <person name="Bonometti L."/>
            <person name="Westerberg I."/>
            <person name="Brannstrom I.O."/>
            <person name="Guillou S."/>
            <person name="Cros-Aarteil S."/>
            <person name="Calhoun S."/>
            <person name="Haridas S."/>
            <person name="Kuo A."/>
            <person name="Mondo S."/>
            <person name="Pangilinan J."/>
            <person name="Riley R."/>
            <person name="LaButti K."/>
            <person name="Andreopoulos B."/>
            <person name="Lipzen A."/>
            <person name="Chen C."/>
            <person name="Yan M."/>
            <person name="Daum C."/>
            <person name="Ng V."/>
            <person name="Clum A."/>
            <person name="Steindorff A."/>
            <person name="Ohm R.A."/>
            <person name="Martin F."/>
            <person name="Silar P."/>
            <person name="Natvig D.O."/>
            <person name="Lalanne C."/>
            <person name="Gautier V."/>
            <person name="Ament-Velasquez S.L."/>
            <person name="Kruys A."/>
            <person name="Hutchinson M.I."/>
            <person name="Powell A.J."/>
            <person name="Barry K."/>
            <person name="Miller A.N."/>
            <person name="Grigoriev I.V."/>
            <person name="Debuchy R."/>
            <person name="Gladieux P."/>
            <person name="Hiltunen Thoren M."/>
            <person name="Johannesson H."/>
        </authorList>
    </citation>
    <scope>NUCLEOTIDE SEQUENCE</scope>
    <source>
        <strain evidence="1">CBS 508.74</strain>
    </source>
</reference>
<evidence type="ECO:0008006" key="3">
    <source>
        <dbReference type="Google" id="ProtNLM"/>
    </source>
</evidence>
<gene>
    <name evidence="1" type="ORF">N656DRAFT_783091</name>
</gene>
<organism evidence="1 2">
    <name type="scientific">Canariomyces notabilis</name>
    <dbReference type="NCBI Taxonomy" id="2074819"/>
    <lineage>
        <taxon>Eukaryota</taxon>
        <taxon>Fungi</taxon>
        <taxon>Dikarya</taxon>
        <taxon>Ascomycota</taxon>
        <taxon>Pezizomycotina</taxon>
        <taxon>Sordariomycetes</taxon>
        <taxon>Sordariomycetidae</taxon>
        <taxon>Sordariales</taxon>
        <taxon>Chaetomiaceae</taxon>
        <taxon>Canariomyces</taxon>
    </lineage>
</organism>
<dbReference type="PANTHER" id="PTHR42052:SF1">
    <property type="entry name" value="ABM DOMAIN-CONTAINING PROTEIN"/>
    <property type="match status" value="1"/>
</dbReference>
<dbReference type="EMBL" id="MU853356">
    <property type="protein sequence ID" value="KAK4109496.1"/>
    <property type="molecule type" value="Genomic_DNA"/>
</dbReference>
<name>A0AAN6T9P8_9PEZI</name>
<dbReference type="Proteomes" id="UP001302812">
    <property type="component" value="Unassembled WGS sequence"/>
</dbReference>
<proteinExistence type="predicted"/>
<dbReference type="RefSeq" id="XP_064667066.1">
    <property type="nucleotide sequence ID" value="XM_064815878.1"/>
</dbReference>
<sequence length="222" mass="24892">MTVTEFATLHFTSAPSLNEVRGALSSAIRAQDSWHAANFPDLPSSISDRAVALFEQIDDPTQILITTKWDSVEAHLQWIRSEQNTKIMTGLAAHIIPKDTVLFHVNGIIFGDSAGTSVPLLQAPVISVSRFFIPREERGSFEAKFGEVKGVLDKYVSPGSLRFGWREDLEEGAKEEEFVVVCGWETVESHSEFTNAAGFSQFQEIEQFIAQVDRKHYRRFSL</sequence>
<dbReference type="InterPro" id="IPR011008">
    <property type="entry name" value="Dimeric_a/b-barrel"/>
</dbReference>
<comment type="caution">
    <text evidence="1">The sequence shown here is derived from an EMBL/GenBank/DDBJ whole genome shotgun (WGS) entry which is preliminary data.</text>
</comment>
<dbReference type="AlphaFoldDB" id="A0AAN6T9P8"/>
<keyword evidence="2" id="KW-1185">Reference proteome</keyword>
<evidence type="ECO:0000313" key="2">
    <source>
        <dbReference type="Proteomes" id="UP001302812"/>
    </source>
</evidence>
<dbReference type="PANTHER" id="PTHR42052">
    <property type="entry name" value="ABM DOMAIN-CONTAINING PROTEIN"/>
    <property type="match status" value="1"/>
</dbReference>
<protein>
    <recommendedName>
        <fullName evidence="3">ABM domain-containing protein</fullName>
    </recommendedName>
</protein>
<dbReference type="GeneID" id="89940003"/>